<dbReference type="AlphaFoldDB" id="V8NNE2"/>
<reference evidence="3 4" key="1">
    <citation type="journal article" date="2013" name="Proc. Natl. Acad. Sci. U.S.A.">
        <title>The king cobra genome reveals dynamic gene evolution and adaptation in the snake venom system.</title>
        <authorList>
            <person name="Vonk F.J."/>
            <person name="Casewell N.R."/>
            <person name="Henkel C.V."/>
            <person name="Heimberg A.M."/>
            <person name="Jansen H.J."/>
            <person name="McCleary R.J."/>
            <person name="Kerkkamp H.M."/>
            <person name="Vos R.A."/>
            <person name="Guerreiro I."/>
            <person name="Calvete J.J."/>
            <person name="Wuster W."/>
            <person name="Woods A.E."/>
            <person name="Logan J.M."/>
            <person name="Harrison R.A."/>
            <person name="Castoe T.A."/>
            <person name="de Koning A.P."/>
            <person name="Pollock D.D."/>
            <person name="Yandell M."/>
            <person name="Calderon D."/>
            <person name="Renjifo C."/>
            <person name="Currier R.B."/>
            <person name="Salgado D."/>
            <person name="Pla D."/>
            <person name="Sanz L."/>
            <person name="Hyder A.S."/>
            <person name="Ribeiro J.M."/>
            <person name="Arntzen J.W."/>
            <person name="van den Thillart G.E."/>
            <person name="Boetzer M."/>
            <person name="Pirovano W."/>
            <person name="Dirks R.P."/>
            <person name="Spaink H.P."/>
            <person name="Duboule D."/>
            <person name="McGlinn E."/>
            <person name="Kini R.M."/>
            <person name="Richardson M.K."/>
        </authorList>
    </citation>
    <scope>NUCLEOTIDE SEQUENCE</scope>
    <source>
        <tissue evidence="3">Blood</tissue>
    </source>
</reference>
<accession>V8NNE2</accession>
<evidence type="ECO:0000313" key="3">
    <source>
        <dbReference type="EMBL" id="ETE63466.1"/>
    </source>
</evidence>
<feature type="compositionally biased region" description="Basic residues" evidence="1">
    <location>
        <begin position="127"/>
        <end position="137"/>
    </location>
</feature>
<gene>
    <name evidence="3" type="ORF">L345_10772</name>
</gene>
<feature type="region of interest" description="Disordered" evidence="1">
    <location>
        <begin position="35"/>
        <end position="70"/>
    </location>
</feature>
<organism evidence="3 4">
    <name type="scientific">Ophiophagus hannah</name>
    <name type="common">King cobra</name>
    <name type="synonym">Naja hannah</name>
    <dbReference type="NCBI Taxonomy" id="8665"/>
    <lineage>
        <taxon>Eukaryota</taxon>
        <taxon>Metazoa</taxon>
        <taxon>Chordata</taxon>
        <taxon>Craniata</taxon>
        <taxon>Vertebrata</taxon>
        <taxon>Euteleostomi</taxon>
        <taxon>Lepidosauria</taxon>
        <taxon>Squamata</taxon>
        <taxon>Bifurcata</taxon>
        <taxon>Unidentata</taxon>
        <taxon>Episquamata</taxon>
        <taxon>Toxicofera</taxon>
        <taxon>Serpentes</taxon>
        <taxon>Colubroidea</taxon>
        <taxon>Elapidae</taxon>
        <taxon>Elapinae</taxon>
        <taxon>Ophiophagus</taxon>
    </lineage>
</organism>
<feature type="compositionally biased region" description="Low complexity" evidence="1">
    <location>
        <begin position="102"/>
        <end position="117"/>
    </location>
</feature>
<name>V8NNE2_OPHHA</name>
<dbReference type="EMBL" id="AZIM01002725">
    <property type="protein sequence ID" value="ETE63466.1"/>
    <property type="molecule type" value="Genomic_DNA"/>
</dbReference>
<feature type="chain" id="PRO_5004770918" evidence="2">
    <location>
        <begin position="22"/>
        <end position="137"/>
    </location>
</feature>
<evidence type="ECO:0000313" key="4">
    <source>
        <dbReference type="Proteomes" id="UP000018936"/>
    </source>
</evidence>
<feature type="signal peptide" evidence="2">
    <location>
        <begin position="1"/>
        <end position="21"/>
    </location>
</feature>
<protein>
    <submittedName>
        <fullName evidence="3">Uncharacterized protein</fullName>
    </submittedName>
</protein>
<proteinExistence type="predicted"/>
<evidence type="ECO:0000256" key="2">
    <source>
        <dbReference type="SAM" id="SignalP"/>
    </source>
</evidence>
<evidence type="ECO:0000256" key="1">
    <source>
        <dbReference type="SAM" id="MobiDB-lite"/>
    </source>
</evidence>
<keyword evidence="4" id="KW-1185">Reference proteome</keyword>
<sequence>MEGLWTYLLYLYGLLVDVVFPCENLVKLQANELNRDQARHQRRSGYDCSGNPSEQSAAKAPEPGKRGALQSLSWASIPTQDCPHNLLPHSGDSCSHPLAADCSPSLSVSSPSACLSSGDSDDPARMLTHKTKACKIP</sequence>
<comment type="caution">
    <text evidence="3">The sequence shown here is derived from an EMBL/GenBank/DDBJ whole genome shotgun (WGS) entry which is preliminary data.</text>
</comment>
<feature type="region of interest" description="Disordered" evidence="1">
    <location>
        <begin position="101"/>
        <end position="137"/>
    </location>
</feature>
<dbReference type="Proteomes" id="UP000018936">
    <property type="component" value="Unassembled WGS sequence"/>
</dbReference>
<keyword evidence="2" id="KW-0732">Signal</keyword>
<feature type="non-terminal residue" evidence="3">
    <location>
        <position position="1"/>
    </location>
</feature>